<comment type="similarity">
    <text evidence="12 13">Belongs to the DnaG primase family.</text>
</comment>
<dbReference type="PIRSF" id="PIRSF002811">
    <property type="entry name" value="DnaG"/>
    <property type="match status" value="1"/>
</dbReference>
<evidence type="ECO:0000256" key="5">
    <source>
        <dbReference type="ARBA" id="ARBA00022705"/>
    </source>
</evidence>
<dbReference type="EMBL" id="NPDX01000001">
    <property type="protein sequence ID" value="PJZ85878.1"/>
    <property type="molecule type" value="Genomic_DNA"/>
</dbReference>
<dbReference type="InterPro" id="IPR030846">
    <property type="entry name" value="DnaG_bac"/>
</dbReference>
<sequence>MNPYQSFKERVRREVSIDSYINRFVPLRRMGRNLVGICPFHNEKTPSFNVNAEGGFYHCFGCKASGDLFRFVMDYQKVDFLKSLEILSDYSGIPLVERTKEEEESERKKEALYQVSQKALEYFQRNLNTSAGEVALKYLESRGLYSEDLKVFKIGFGLPGFGNLRQDLFKTEAEVKLGEQLGLLKRQDQNKDPYDFFRNRIMFPVIDTRGRVIAYSGRILGESEEAKYINSPNSLIYDKSRTFYNLNLSQDSIRKTREAVIVEGVFDAIGLFRKGIEFVVAPLGTGFTEGHVRILKNMADKVYLMMDSDKAGTKGAFRAVNLLSKEGVSVKVCHIPEGKDPFDYSLHHNKQEIRDLLEGAAPASQFMIREILAGAGPTSLAEEKQAGVKKLFEFLKPMEKETDKQVYLEEGARQLGLSFSSLFQDFRGKPGVTSTPSVVDTKKERTVAKPGKLSPILVCERKMIAMLIQNLELFSFADDLLSLEFRDEVSAFLWDYLYTKYLQNENLTAAEILSREEIPSEYLGMIAEHFTADESTSPGLFKGMFLYHADLLDDARMEELVKEMAKPDLTIEEKNNLLSELSLLKSEKNKRSVYLRTIQTLEV</sequence>
<gene>
    <name evidence="12 16" type="primary">dnaG</name>
    <name evidence="16" type="ORF">CH364_06725</name>
</gene>
<evidence type="ECO:0000256" key="8">
    <source>
        <dbReference type="ARBA" id="ARBA00022833"/>
    </source>
</evidence>
<dbReference type="NCBIfam" id="TIGR01391">
    <property type="entry name" value="dnaG"/>
    <property type="match status" value="1"/>
</dbReference>
<keyword evidence="11 12" id="KW-0804">Transcription</keyword>
<dbReference type="InterPro" id="IPR006295">
    <property type="entry name" value="DNA_primase_DnaG"/>
</dbReference>
<dbReference type="Pfam" id="PF08275">
    <property type="entry name" value="DNAG_N"/>
    <property type="match status" value="1"/>
</dbReference>
<keyword evidence="5 12" id="KW-0235">DNA replication</keyword>
<comment type="function">
    <text evidence="12 13">RNA polymerase that catalyzes the synthesis of short RNA molecules used as primers for DNA polymerase during DNA replication.</text>
</comment>
<evidence type="ECO:0000256" key="13">
    <source>
        <dbReference type="PIRNR" id="PIRNR002811"/>
    </source>
</evidence>
<keyword evidence="1 12" id="KW-0240">DNA-directed RNA polymerase</keyword>
<dbReference type="GO" id="GO:1990077">
    <property type="term" value="C:primosome complex"/>
    <property type="evidence" value="ECO:0007669"/>
    <property type="project" value="UniProtKB-KW"/>
</dbReference>
<evidence type="ECO:0000256" key="11">
    <source>
        <dbReference type="ARBA" id="ARBA00023163"/>
    </source>
</evidence>
<dbReference type="InterPro" id="IPR034151">
    <property type="entry name" value="TOPRIM_DnaG_bac"/>
</dbReference>
<feature type="domain" description="Toprim" evidence="15">
    <location>
        <begin position="257"/>
        <end position="336"/>
    </location>
</feature>
<evidence type="ECO:0000256" key="10">
    <source>
        <dbReference type="ARBA" id="ARBA00023125"/>
    </source>
</evidence>
<dbReference type="GO" id="GO:0008270">
    <property type="term" value="F:zinc ion binding"/>
    <property type="evidence" value="ECO:0007669"/>
    <property type="project" value="UniProtKB-UniRule"/>
</dbReference>
<dbReference type="SUPFAM" id="SSF56731">
    <property type="entry name" value="DNA primase core"/>
    <property type="match status" value="1"/>
</dbReference>
<keyword evidence="10 12" id="KW-0238">DNA-binding</keyword>
<comment type="domain">
    <text evidence="12">Contains an N-terminal zinc-binding domain, a central core domain that contains the primase activity, and a C-terminal DnaB-binding domain.</text>
</comment>
<evidence type="ECO:0000256" key="14">
    <source>
        <dbReference type="PIRSR" id="PIRSR002811-1"/>
    </source>
</evidence>
<evidence type="ECO:0000256" key="3">
    <source>
        <dbReference type="ARBA" id="ARBA00022679"/>
    </source>
</evidence>
<dbReference type="Pfam" id="PF13155">
    <property type="entry name" value="Toprim_2"/>
    <property type="match status" value="1"/>
</dbReference>
<evidence type="ECO:0000259" key="15">
    <source>
        <dbReference type="PROSITE" id="PS50880"/>
    </source>
</evidence>
<organism evidence="16 17">
    <name type="scientific">Leptospira harrisiae</name>
    <dbReference type="NCBI Taxonomy" id="2023189"/>
    <lineage>
        <taxon>Bacteria</taxon>
        <taxon>Pseudomonadati</taxon>
        <taxon>Spirochaetota</taxon>
        <taxon>Spirochaetia</taxon>
        <taxon>Leptospirales</taxon>
        <taxon>Leptospiraceae</taxon>
        <taxon>Leptospira</taxon>
    </lineage>
</organism>
<dbReference type="SUPFAM" id="SSF57783">
    <property type="entry name" value="Zinc beta-ribbon"/>
    <property type="match status" value="1"/>
</dbReference>
<dbReference type="InterPro" id="IPR013264">
    <property type="entry name" value="DNAG_N"/>
</dbReference>
<comment type="subunit">
    <text evidence="12">Monomer. Interacts with DnaB.</text>
</comment>
<keyword evidence="17" id="KW-1185">Reference proteome</keyword>
<dbReference type="GO" id="GO:0003677">
    <property type="term" value="F:DNA binding"/>
    <property type="evidence" value="ECO:0007669"/>
    <property type="project" value="UniProtKB-KW"/>
</dbReference>
<dbReference type="Gene3D" id="3.90.980.10">
    <property type="entry name" value="DNA primase, catalytic core, N-terminal domain"/>
    <property type="match status" value="1"/>
</dbReference>
<reference evidence="16 17" key="1">
    <citation type="submission" date="2017-07" db="EMBL/GenBank/DDBJ databases">
        <title>Leptospira spp. isolated from tropical soils.</title>
        <authorList>
            <person name="Thibeaux R."/>
            <person name="Iraola G."/>
            <person name="Ferres I."/>
            <person name="Bierque E."/>
            <person name="Girault D."/>
            <person name="Soupe-Gilbert M.-E."/>
            <person name="Picardeau M."/>
            <person name="Goarant C."/>
        </authorList>
    </citation>
    <scope>NUCLEOTIDE SEQUENCE [LARGE SCALE GENOMIC DNA]</scope>
    <source>
        <strain evidence="16 17">FH2-B-A1</strain>
    </source>
</reference>
<dbReference type="Gene3D" id="3.40.1360.10">
    <property type="match status" value="1"/>
</dbReference>
<evidence type="ECO:0000313" key="16">
    <source>
        <dbReference type="EMBL" id="PJZ85878.1"/>
    </source>
</evidence>
<keyword evidence="4 12" id="KW-0548">Nucleotidyltransferase</keyword>
<feature type="zinc finger region" description="CHC2-type" evidence="12 14">
    <location>
        <begin position="38"/>
        <end position="62"/>
    </location>
</feature>
<comment type="cofactor">
    <cofactor evidence="12 13 14">
        <name>Zn(2+)</name>
        <dbReference type="ChEBI" id="CHEBI:29105"/>
    </cofactor>
    <text evidence="12 13 14">Binds 1 zinc ion per monomer.</text>
</comment>
<evidence type="ECO:0000256" key="6">
    <source>
        <dbReference type="ARBA" id="ARBA00022723"/>
    </source>
</evidence>
<dbReference type="OrthoDB" id="9803773at2"/>
<dbReference type="Proteomes" id="UP000232145">
    <property type="component" value="Unassembled WGS sequence"/>
</dbReference>
<evidence type="ECO:0000256" key="4">
    <source>
        <dbReference type="ARBA" id="ARBA00022695"/>
    </source>
</evidence>
<dbReference type="InterPro" id="IPR036977">
    <property type="entry name" value="DNA_primase_Znf_CHC2"/>
</dbReference>
<evidence type="ECO:0000256" key="12">
    <source>
        <dbReference type="HAMAP-Rule" id="MF_00974"/>
    </source>
</evidence>
<dbReference type="Gene3D" id="3.90.580.10">
    <property type="entry name" value="Zinc finger, CHC2-type domain"/>
    <property type="match status" value="1"/>
</dbReference>
<dbReference type="GO" id="GO:0003899">
    <property type="term" value="F:DNA-directed RNA polymerase activity"/>
    <property type="evidence" value="ECO:0007669"/>
    <property type="project" value="UniProtKB-UniRule"/>
</dbReference>
<evidence type="ECO:0000313" key="17">
    <source>
        <dbReference type="Proteomes" id="UP000232145"/>
    </source>
</evidence>
<keyword evidence="9" id="KW-0460">Magnesium</keyword>
<dbReference type="GO" id="GO:0005737">
    <property type="term" value="C:cytoplasm"/>
    <property type="evidence" value="ECO:0007669"/>
    <property type="project" value="TreeGrafter"/>
</dbReference>
<dbReference type="Pfam" id="PF01807">
    <property type="entry name" value="Zn_ribbon_DnaG"/>
    <property type="match status" value="1"/>
</dbReference>
<keyword evidence="3 12" id="KW-0808">Transferase</keyword>
<comment type="catalytic activity">
    <reaction evidence="12">
        <text>ssDNA + n NTP = ssDNA/pppN(pN)n-1 hybrid + (n-1) diphosphate.</text>
        <dbReference type="EC" id="2.7.7.101"/>
    </reaction>
</comment>
<dbReference type="AlphaFoldDB" id="A0A2N0ANH8"/>
<dbReference type="SMART" id="SM00493">
    <property type="entry name" value="TOPRIM"/>
    <property type="match status" value="1"/>
</dbReference>
<keyword evidence="7 12" id="KW-0863">Zinc-finger</keyword>
<comment type="caution">
    <text evidence="16">The sequence shown here is derived from an EMBL/GenBank/DDBJ whole genome shotgun (WGS) entry which is preliminary data.</text>
</comment>
<keyword evidence="8 12" id="KW-0862">Zinc</keyword>
<protein>
    <recommendedName>
        <fullName evidence="12 13">DNA primase</fullName>
        <ecNumber evidence="12">2.7.7.101</ecNumber>
    </recommendedName>
</protein>
<dbReference type="PANTHER" id="PTHR30313:SF2">
    <property type="entry name" value="DNA PRIMASE"/>
    <property type="match status" value="1"/>
</dbReference>
<dbReference type="SMART" id="SM00400">
    <property type="entry name" value="ZnF_CHCC"/>
    <property type="match status" value="1"/>
</dbReference>
<keyword evidence="2 12" id="KW-0639">Primosome</keyword>
<dbReference type="FunFam" id="3.90.580.10:FF:000001">
    <property type="entry name" value="DNA primase"/>
    <property type="match status" value="1"/>
</dbReference>
<dbReference type="RefSeq" id="WP_100742788.1">
    <property type="nucleotide sequence ID" value="NZ_NPDW01000001.1"/>
</dbReference>
<dbReference type="CDD" id="cd03364">
    <property type="entry name" value="TOPRIM_DnaG_primases"/>
    <property type="match status" value="1"/>
</dbReference>
<dbReference type="InterPro" id="IPR002694">
    <property type="entry name" value="Znf_CHC2"/>
</dbReference>
<name>A0A2N0ANH8_9LEPT</name>
<evidence type="ECO:0000256" key="1">
    <source>
        <dbReference type="ARBA" id="ARBA00022478"/>
    </source>
</evidence>
<evidence type="ECO:0000256" key="9">
    <source>
        <dbReference type="ARBA" id="ARBA00022842"/>
    </source>
</evidence>
<dbReference type="GO" id="GO:0000428">
    <property type="term" value="C:DNA-directed RNA polymerase complex"/>
    <property type="evidence" value="ECO:0007669"/>
    <property type="project" value="UniProtKB-KW"/>
</dbReference>
<dbReference type="InterPro" id="IPR006171">
    <property type="entry name" value="TOPRIM_dom"/>
</dbReference>
<keyword evidence="6 12" id="KW-0479">Metal-binding</keyword>
<dbReference type="PANTHER" id="PTHR30313">
    <property type="entry name" value="DNA PRIMASE"/>
    <property type="match status" value="1"/>
</dbReference>
<accession>A0A2N0ANH8</accession>
<dbReference type="InterPro" id="IPR050219">
    <property type="entry name" value="DnaG_primase"/>
</dbReference>
<dbReference type="PROSITE" id="PS50880">
    <property type="entry name" value="TOPRIM"/>
    <property type="match status" value="1"/>
</dbReference>
<dbReference type="HAMAP" id="MF_00974">
    <property type="entry name" value="DNA_primase_DnaG"/>
    <property type="match status" value="1"/>
</dbReference>
<dbReference type="GO" id="GO:0006269">
    <property type="term" value="P:DNA replication, synthesis of primer"/>
    <property type="evidence" value="ECO:0007669"/>
    <property type="project" value="UniProtKB-UniRule"/>
</dbReference>
<evidence type="ECO:0000256" key="2">
    <source>
        <dbReference type="ARBA" id="ARBA00022515"/>
    </source>
</evidence>
<evidence type="ECO:0000256" key="7">
    <source>
        <dbReference type="ARBA" id="ARBA00022771"/>
    </source>
</evidence>
<dbReference type="EC" id="2.7.7.101" evidence="12"/>
<dbReference type="InterPro" id="IPR037068">
    <property type="entry name" value="DNA_primase_core_N_sf"/>
</dbReference>
<proteinExistence type="inferred from homology"/>